<evidence type="ECO:0008006" key="3">
    <source>
        <dbReference type="Google" id="ProtNLM"/>
    </source>
</evidence>
<name>A0ABR6GL81_9BURK</name>
<reference evidence="1 2" key="1">
    <citation type="submission" date="2020-08" db="EMBL/GenBank/DDBJ databases">
        <title>Genomic Encyclopedia of Type Strains, Phase III (KMG-III): the genomes of soil and plant-associated and newly described type strains.</title>
        <authorList>
            <person name="Whitman W."/>
        </authorList>
    </citation>
    <scope>NUCLEOTIDE SEQUENCE [LARGE SCALE GENOMIC DNA]</scope>
    <source>
        <strain evidence="1 2">CECT 7247</strain>
    </source>
</reference>
<comment type="caution">
    <text evidence="1">The sequence shown here is derived from an EMBL/GenBank/DDBJ whole genome shotgun (WGS) entry which is preliminary data.</text>
</comment>
<keyword evidence="2" id="KW-1185">Reference proteome</keyword>
<dbReference type="RefSeq" id="WP_088449475.1">
    <property type="nucleotide sequence ID" value="NZ_JACHXO010000001.1"/>
</dbReference>
<dbReference type="InterPro" id="IPR049803">
    <property type="entry name" value="RiPP_thiocil-like"/>
</dbReference>
<gene>
    <name evidence="1" type="ORF">FHS28_000224</name>
</gene>
<organism evidence="1 2">
    <name type="scientific">Roseateles terrae</name>
    <dbReference type="NCBI Taxonomy" id="431060"/>
    <lineage>
        <taxon>Bacteria</taxon>
        <taxon>Pseudomonadati</taxon>
        <taxon>Pseudomonadota</taxon>
        <taxon>Betaproteobacteria</taxon>
        <taxon>Burkholderiales</taxon>
        <taxon>Sphaerotilaceae</taxon>
        <taxon>Roseateles</taxon>
    </lineage>
</organism>
<evidence type="ECO:0000313" key="2">
    <source>
        <dbReference type="Proteomes" id="UP000574369"/>
    </source>
</evidence>
<sequence>MQSDITPKEESWDEEPALDLFTEELDPKLNAMQAVAASASTIGSSTSFSTAGACLCSFGTIGSACTA</sequence>
<evidence type="ECO:0000313" key="1">
    <source>
        <dbReference type="EMBL" id="MBB3192859.1"/>
    </source>
</evidence>
<proteinExistence type="predicted"/>
<protein>
    <recommendedName>
        <fullName evidence="3">Thiocillin family RiPP</fullName>
    </recommendedName>
</protein>
<dbReference type="Proteomes" id="UP000574369">
    <property type="component" value="Unassembled WGS sequence"/>
</dbReference>
<accession>A0ABR6GL81</accession>
<dbReference type="NCBIfam" id="NF033482">
    <property type="entry name" value="RiPP_thiocil"/>
    <property type="match status" value="1"/>
</dbReference>
<dbReference type="EMBL" id="JACHXO010000001">
    <property type="protein sequence ID" value="MBB3192859.1"/>
    <property type="molecule type" value="Genomic_DNA"/>
</dbReference>